<dbReference type="InterPro" id="IPR036400">
    <property type="entry name" value="Cyt_B5-like_heme/steroid_sf"/>
</dbReference>
<dbReference type="PANTHER" id="PTHR10281">
    <property type="entry name" value="MEMBRANE-ASSOCIATED PROGESTERONE RECEPTOR COMPONENT-RELATED"/>
    <property type="match status" value="1"/>
</dbReference>
<feature type="domain" description="Cytochrome b5 heme-binding" evidence="2">
    <location>
        <begin position="81"/>
        <end position="181"/>
    </location>
</feature>
<proteinExistence type="inferred from homology"/>
<dbReference type="SUPFAM" id="SSF55856">
    <property type="entry name" value="Cytochrome b5-like heme/steroid binding domain"/>
    <property type="match status" value="1"/>
</dbReference>
<keyword evidence="3" id="KW-0675">Receptor</keyword>
<dbReference type="InterPro" id="IPR050577">
    <property type="entry name" value="MAPR/NEUFC/NENF-like"/>
</dbReference>
<dbReference type="AlphaFoldDB" id="A0A2B4SNY3"/>
<accession>A0A2B4SNY3</accession>
<name>A0A2B4SNY3_STYPI</name>
<dbReference type="Gene3D" id="3.10.120.10">
    <property type="entry name" value="Cytochrome b5-like heme/steroid binding domain"/>
    <property type="match status" value="1"/>
</dbReference>
<evidence type="ECO:0000259" key="2">
    <source>
        <dbReference type="SMART" id="SM01117"/>
    </source>
</evidence>
<dbReference type="GO" id="GO:0005783">
    <property type="term" value="C:endoplasmic reticulum"/>
    <property type="evidence" value="ECO:0007669"/>
    <property type="project" value="TreeGrafter"/>
</dbReference>
<gene>
    <name evidence="3" type="primary">PGRMC2</name>
    <name evidence="3" type="ORF">AWC38_SpisGene3555</name>
</gene>
<sequence>MNKWMISGYKVRFKGHEGDVYGRLYDILTWLVQVHLDALCLFGSILLTLQVTWKKLFCTTQQEVTNRDEFLPPPDFENRSFTVSELQQYDGIKNQRIYFAVNGRVFDATHTQDIQYFMDGPFNHLAGRDASRALATFSLDENLTNKSEMDDLSDLNPLQMDSLFHWEMQCVERYPCVGRLVRSHQPRALQNVCIRTICGCMGEMKAYKNTNYEEKAKEPRLIQLAQIFETVSICTPGY</sequence>
<dbReference type="Proteomes" id="UP000225706">
    <property type="component" value="Unassembled WGS sequence"/>
</dbReference>
<keyword evidence="4" id="KW-1185">Reference proteome</keyword>
<dbReference type="EMBL" id="LSMT01000033">
    <property type="protein sequence ID" value="PFX31611.1"/>
    <property type="molecule type" value="Genomic_DNA"/>
</dbReference>
<dbReference type="SMART" id="SM01117">
    <property type="entry name" value="Cyt-b5"/>
    <property type="match status" value="1"/>
</dbReference>
<dbReference type="Pfam" id="PF00173">
    <property type="entry name" value="Cyt-b5"/>
    <property type="match status" value="1"/>
</dbReference>
<dbReference type="GO" id="GO:0016020">
    <property type="term" value="C:membrane"/>
    <property type="evidence" value="ECO:0007669"/>
    <property type="project" value="TreeGrafter"/>
</dbReference>
<comment type="similarity">
    <text evidence="1">Belongs to the cytochrome b5 family. MAPR subfamily.</text>
</comment>
<comment type="caution">
    <text evidence="3">The sequence shown here is derived from an EMBL/GenBank/DDBJ whole genome shotgun (WGS) entry which is preliminary data.</text>
</comment>
<organism evidence="3 4">
    <name type="scientific">Stylophora pistillata</name>
    <name type="common">Smooth cauliflower coral</name>
    <dbReference type="NCBI Taxonomy" id="50429"/>
    <lineage>
        <taxon>Eukaryota</taxon>
        <taxon>Metazoa</taxon>
        <taxon>Cnidaria</taxon>
        <taxon>Anthozoa</taxon>
        <taxon>Hexacorallia</taxon>
        <taxon>Scleractinia</taxon>
        <taxon>Astrocoeniina</taxon>
        <taxon>Pocilloporidae</taxon>
        <taxon>Stylophora</taxon>
    </lineage>
</organism>
<dbReference type="PANTHER" id="PTHR10281:SF106">
    <property type="entry name" value="IP06960P-RELATED"/>
    <property type="match status" value="1"/>
</dbReference>
<dbReference type="FunFam" id="3.10.120.10:FF:000003">
    <property type="entry name" value="membrane-associated progesterone receptor component 1"/>
    <property type="match status" value="1"/>
</dbReference>
<dbReference type="InterPro" id="IPR001199">
    <property type="entry name" value="Cyt_B5-like_heme/steroid-bd"/>
</dbReference>
<evidence type="ECO:0000313" key="3">
    <source>
        <dbReference type="EMBL" id="PFX31611.1"/>
    </source>
</evidence>
<evidence type="ECO:0000256" key="1">
    <source>
        <dbReference type="ARBA" id="ARBA00038357"/>
    </source>
</evidence>
<protein>
    <submittedName>
        <fullName evidence="3">Membrane-associated progesterone receptor component 2</fullName>
    </submittedName>
</protein>
<evidence type="ECO:0000313" key="4">
    <source>
        <dbReference type="Proteomes" id="UP000225706"/>
    </source>
</evidence>
<dbReference type="OrthoDB" id="547796at2759"/>
<reference evidence="4" key="1">
    <citation type="journal article" date="2017" name="bioRxiv">
        <title>Comparative analysis of the genomes of Stylophora pistillata and Acropora digitifera provides evidence for extensive differences between species of corals.</title>
        <authorList>
            <person name="Voolstra C.R."/>
            <person name="Li Y."/>
            <person name="Liew Y.J."/>
            <person name="Baumgarten S."/>
            <person name="Zoccola D."/>
            <person name="Flot J.-F."/>
            <person name="Tambutte S."/>
            <person name="Allemand D."/>
            <person name="Aranda M."/>
        </authorList>
    </citation>
    <scope>NUCLEOTIDE SEQUENCE [LARGE SCALE GENOMIC DNA]</scope>
</reference>